<protein>
    <recommendedName>
        <fullName evidence="3">CBM-cenC domain-containing protein</fullName>
    </recommendedName>
</protein>
<gene>
    <name evidence="1" type="ORF">GQN54_01475</name>
</gene>
<evidence type="ECO:0000313" key="1">
    <source>
        <dbReference type="EMBL" id="NBG64768.1"/>
    </source>
</evidence>
<dbReference type="RefSeq" id="WP_160631241.1">
    <property type="nucleotide sequence ID" value="NZ_WWNE01000003.1"/>
</dbReference>
<dbReference type="Gene3D" id="2.60.120.260">
    <property type="entry name" value="Galactose-binding domain-like"/>
    <property type="match status" value="1"/>
</dbReference>
<name>A0A6N9NDU0_9FLAO</name>
<proteinExistence type="predicted"/>
<dbReference type="EMBL" id="WWNE01000003">
    <property type="protein sequence ID" value="NBG64768.1"/>
    <property type="molecule type" value="Genomic_DNA"/>
</dbReference>
<organism evidence="1 2">
    <name type="scientific">Acidiluteibacter ferrifornacis</name>
    <dbReference type="NCBI Taxonomy" id="2692424"/>
    <lineage>
        <taxon>Bacteria</taxon>
        <taxon>Pseudomonadati</taxon>
        <taxon>Bacteroidota</taxon>
        <taxon>Flavobacteriia</taxon>
        <taxon>Flavobacteriales</taxon>
        <taxon>Cryomorphaceae</taxon>
        <taxon>Acidiluteibacter</taxon>
    </lineage>
</organism>
<evidence type="ECO:0000313" key="2">
    <source>
        <dbReference type="Proteomes" id="UP000470771"/>
    </source>
</evidence>
<keyword evidence="2" id="KW-1185">Reference proteome</keyword>
<reference evidence="1 2" key="1">
    <citation type="submission" date="2019-12" db="EMBL/GenBank/DDBJ databases">
        <authorList>
            <person name="Zhao J."/>
        </authorList>
    </citation>
    <scope>NUCLEOTIDE SEQUENCE [LARGE SCALE GENOMIC DNA]</scope>
    <source>
        <strain evidence="1 2">S-15</strain>
    </source>
</reference>
<accession>A0A6N9NDU0</accession>
<evidence type="ECO:0008006" key="3">
    <source>
        <dbReference type="Google" id="ProtNLM"/>
    </source>
</evidence>
<dbReference type="Proteomes" id="UP000470771">
    <property type="component" value="Unassembled WGS sequence"/>
</dbReference>
<sequence length="1526" mass="173196">MKKINLTLIVIILIQFLQLRGQDSPIALDLEKHVDKFTGDLNYSIPLNSLKGPNGESFPFVLNYRSSIGVDQEASWVGLGWDLDIGEIVRNVNGYPDDWLGGSVVKFMDGKEDGQVFHNKIIEKVYGYGPIYFKDFPLRTGLIYDDCHIDEHRMDVMTSRENVKSDSDPSFYYPDYDNFYASAPGFGGEFKAYLFDYASLFVNEKGGSQLYPGFQRFTKSAQFRFLGEGLSKVEVPYYNETTYLLLESGKHGSNYSWPNNSNLFDLCVKDPQQIGIKDYTGDYNPARSDEKQRVSGGRVIEYFTNQEIRNHFYSSNTSDYIEGFLELEIPIILGENEPDYSIRGKAVSNVPNGIGAYRITDVDGMVYHYSLPVYTSAYQIQEFEVNSVGAPLTEQTEYCDDVPVESYKTLIHSQSPYANSWKLTAITGPDYIDVNQNSFPDEGDLGYWISIKYGKWTKDNSQHIERIPYYGYNFSKGYKKFWNHSKTKLFRDEGELINRASITNEVNELYYPNYIKTATQTAFLIKDIRNDAIGAPNPLNSSITPKLYLKEIIILDNEDVDNMNLFSNYSSTYPSHPFLGSYLNLDKVLKYTDYVADSARINQYILSSISFNTNYSLAKGVYNNFGYNHSSVVQMENNNVEIYSNPVLNYVSNNSVNDHLGKLTLNGITFYGYKRKKIHSKSQNVESFHFKYTRDPKSSNAFNQDDGNPNYDYRGKDYFGTYRNLMLSDARYPNSLSSFEGFLTDDNISFSDAWSLKSIQLPTQGVINIDYESDDYTRVGSNLGGTYTPSRFFKANIFQNESGSLKSLIMNRLDGYFTNNGSNVEEVKVLFSLKCAQKPGSLNYSTSKMGNLSLISNLSNEILELPNYNSYARACDPNGTDRSTTIINGSKALVIFKLKKAYGGGVRVKSISYLNPTITGEEEYFLDFKYKNGFVGREPGSFSTSSMKYYNNFHSYSSPALAQVDRFSPISSVGYDSVEVIPRRLSVNTNEVENTIGKKLYTFFNNSDWYRMSITQGKKLTYEQSSGAINRREYSYVMSFLKDIGKYGRPISTLVYDRNNNQLSKTTYRYSSGLSGSDYGSMEEVFYRFSGENVNSYSGAITFEGAFIKKERNVFLKEIAVEEGNVNTFQAFSDIDKLTGLTTSVLFSNNTASPWYRTLKLPAYNEYSSMGSKIDNPNNTNQLVVPSLVKTGVEKHTNANYIFSNTIKCRKFKTTAGEYEYVSQLNKKWVAVKSYQSNGETLPENWDLEMNFTLFDENHNILESKDGSDNYQANKIASSKLFVVAKGTMTNYASFFHTSFEYKEEDNYYDNEIYSSAGIANSQTDFQNSGIHGHTGSYVARIANGETLKYSVKRSTANVNDEVVEQGILPGRTYEASVWVHTSSPTNAVLEVIIDGISLSQTFSSSVSVTKSNSENLIIGDWALMKVNFEVPEDFTTPNSNHGITVSCKNTDSQLAYFDDFRLQPVDAEVEAFVYDYRRELPLFVLDNENFYSRFEYNPAGAVVRSYRETELGEKIILETTNQYPK</sequence>
<comment type="caution">
    <text evidence="1">The sequence shown here is derived from an EMBL/GenBank/DDBJ whole genome shotgun (WGS) entry which is preliminary data.</text>
</comment>